<feature type="transmembrane region" description="Helical" evidence="1">
    <location>
        <begin position="7"/>
        <end position="27"/>
    </location>
</feature>
<feature type="transmembrane region" description="Helical" evidence="1">
    <location>
        <begin position="201"/>
        <end position="225"/>
    </location>
</feature>
<feature type="transmembrane region" description="Helical" evidence="1">
    <location>
        <begin position="143"/>
        <end position="163"/>
    </location>
</feature>
<evidence type="ECO:0000313" key="2">
    <source>
        <dbReference type="EMBL" id="CAG5110752.1"/>
    </source>
</evidence>
<protein>
    <submittedName>
        <fullName evidence="2">Oidioi.mRNA.OKI2018_I69.chr2.g5121.t1.cds</fullName>
    </submittedName>
</protein>
<keyword evidence="1" id="KW-0472">Membrane</keyword>
<feature type="transmembrane region" description="Helical" evidence="1">
    <location>
        <begin position="310"/>
        <end position="333"/>
    </location>
</feature>
<feature type="transmembrane region" description="Helical" evidence="1">
    <location>
        <begin position="245"/>
        <end position="265"/>
    </location>
</feature>
<dbReference type="EMBL" id="OU015567">
    <property type="protein sequence ID" value="CAG5110752.1"/>
    <property type="molecule type" value="Genomic_DNA"/>
</dbReference>
<dbReference type="PANTHER" id="PTHR20765">
    <property type="entry name" value="SOLUTE CARRIER FAMILY 43 MEMBER 3-RELATED"/>
    <property type="match status" value="1"/>
</dbReference>
<keyword evidence="1" id="KW-0812">Transmembrane</keyword>
<dbReference type="InterPro" id="IPR036259">
    <property type="entry name" value="MFS_trans_sf"/>
</dbReference>
<feature type="transmembrane region" description="Helical" evidence="1">
    <location>
        <begin position="371"/>
        <end position="392"/>
    </location>
</feature>
<proteinExistence type="predicted"/>
<keyword evidence="3" id="KW-1185">Reference proteome</keyword>
<feature type="transmembrane region" description="Helical" evidence="1">
    <location>
        <begin position="67"/>
        <end position="89"/>
    </location>
</feature>
<dbReference type="Proteomes" id="UP001158576">
    <property type="component" value="Chromosome 2"/>
</dbReference>
<evidence type="ECO:0000256" key="1">
    <source>
        <dbReference type="SAM" id="Phobius"/>
    </source>
</evidence>
<feature type="transmembrane region" description="Helical" evidence="1">
    <location>
        <begin position="277"/>
        <end position="298"/>
    </location>
</feature>
<feature type="transmembrane region" description="Helical" evidence="1">
    <location>
        <begin position="340"/>
        <end position="359"/>
    </location>
</feature>
<feature type="transmembrane region" description="Helical" evidence="1">
    <location>
        <begin position="101"/>
        <end position="123"/>
    </location>
</feature>
<dbReference type="PANTHER" id="PTHR20765:SF1">
    <property type="entry name" value="EQUILIBRATIVE NUCLEOBASE TRANSPORTER 1"/>
    <property type="match status" value="1"/>
</dbReference>
<sequence length="400" mass="44898">MGRISDKLLLATLPVEGFVFFGTIMGWPSLVEVLKALQVFESSCDPLSNSTTITSSGIINCSKRDSFFSAAGTIGSFSMNVSVLLMGFLIEKLGIFKARALLTIVVTLGLVCFLFTPQVNWLVFPAVFFYSCGNYSFVLTNSMMSVLFPKIGALVLVIGQGLFQAGSSYFRILAIAFDNAEIVDEKVVEKRGNVKEHYLDVNYILMVVWIVLLNMNVLNCIFTWNSYARLVAGDNYKQHVDDFGAYAWTAAFFAMLCGFVSDGFAKCIKSRPLKFGKLLGVWIFIILNLLVGIVFGFLQLSFDEKMRLPLIFVYNIYRSWGYTLTPVFCRFLFPEEFYGILIGIQRFFLGITSLSILGLQEIPSTFGKEGFTGIFYTFIALQGVMIIFPVVFGKRLFKFR</sequence>
<accession>A0ABN7SZ67</accession>
<evidence type="ECO:0000313" key="3">
    <source>
        <dbReference type="Proteomes" id="UP001158576"/>
    </source>
</evidence>
<reference evidence="2 3" key="1">
    <citation type="submission" date="2021-04" db="EMBL/GenBank/DDBJ databases">
        <authorList>
            <person name="Bliznina A."/>
        </authorList>
    </citation>
    <scope>NUCLEOTIDE SEQUENCE [LARGE SCALE GENOMIC DNA]</scope>
</reference>
<organism evidence="2 3">
    <name type="scientific">Oikopleura dioica</name>
    <name type="common">Tunicate</name>
    <dbReference type="NCBI Taxonomy" id="34765"/>
    <lineage>
        <taxon>Eukaryota</taxon>
        <taxon>Metazoa</taxon>
        <taxon>Chordata</taxon>
        <taxon>Tunicata</taxon>
        <taxon>Appendicularia</taxon>
        <taxon>Copelata</taxon>
        <taxon>Oikopleuridae</taxon>
        <taxon>Oikopleura</taxon>
    </lineage>
</organism>
<name>A0ABN7SZ67_OIKDI</name>
<dbReference type="SUPFAM" id="SSF103473">
    <property type="entry name" value="MFS general substrate transporter"/>
    <property type="match status" value="1"/>
</dbReference>
<gene>
    <name evidence="2" type="ORF">OKIOD_LOCUS13886</name>
</gene>
<keyword evidence="1" id="KW-1133">Transmembrane helix</keyword>
<dbReference type="InterPro" id="IPR027197">
    <property type="entry name" value="SLC43A3"/>
</dbReference>